<reference evidence="4" key="1">
    <citation type="journal article" date="2014" name="BMC Genomics">
        <title>Genome characteristics reveal the impact of lichenization on lichen-forming fungus Endocarpon pusillum Hedwig (Verrucariales, Ascomycota).</title>
        <authorList>
            <person name="Wang Y.-Y."/>
            <person name="Liu B."/>
            <person name="Zhang X.-Y."/>
            <person name="Zhou Q.-M."/>
            <person name="Zhang T."/>
            <person name="Li H."/>
            <person name="Yu Y.-F."/>
            <person name="Zhang X.-L."/>
            <person name="Hao X.-Y."/>
            <person name="Wang M."/>
            <person name="Wang L."/>
            <person name="Wei J.-C."/>
        </authorList>
    </citation>
    <scope>NUCLEOTIDE SEQUENCE [LARGE SCALE GENOMIC DNA]</scope>
    <source>
        <strain evidence="4">Z07020 / HMAS-L-300199</strain>
    </source>
</reference>
<evidence type="ECO:0000313" key="3">
    <source>
        <dbReference type="EMBL" id="ERF72981.1"/>
    </source>
</evidence>
<dbReference type="RefSeq" id="XP_007801417.1">
    <property type="nucleotide sequence ID" value="XM_007803226.1"/>
</dbReference>
<dbReference type="Proteomes" id="UP000019373">
    <property type="component" value="Unassembled WGS sequence"/>
</dbReference>
<feature type="transmembrane region" description="Helical" evidence="2">
    <location>
        <begin position="99"/>
        <end position="121"/>
    </location>
</feature>
<dbReference type="EMBL" id="KE721008">
    <property type="protein sequence ID" value="ERF72981.1"/>
    <property type="molecule type" value="Genomic_DNA"/>
</dbReference>
<gene>
    <name evidence="3" type="ORF">EPUS_05062</name>
</gene>
<dbReference type="eggNOG" id="ENOG502SQ4J">
    <property type="taxonomic scope" value="Eukaryota"/>
</dbReference>
<keyword evidence="4" id="KW-1185">Reference proteome</keyword>
<dbReference type="OrthoDB" id="3009728at2759"/>
<evidence type="ECO:0000256" key="1">
    <source>
        <dbReference type="SAM" id="MobiDB-lite"/>
    </source>
</evidence>
<keyword evidence="2" id="KW-0812">Transmembrane</keyword>
<keyword evidence="2" id="KW-1133">Transmembrane helix</keyword>
<evidence type="ECO:0000313" key="4">
    <source>
        <dbReference type="Proteomes" id="UP000019373"/>
    </source>
</evidence>
<feature type="transmembrane region" description="Helical" evidence="2">
    <location>
        <begin position="301"/>
        <end position="329"/>
    </location>
</feature>
<dbReference type="AlphaFoldDB" id="U1GM47"/>
<proteinExistence type="predicted"/>
<keyword evidence="2" id="KW-0472">Membrane</keyword>
<protein>
    <submittedName>
        <fullName evidence="3">Uncharacterized protein</fullName>
    </submittedName>
</protein>
<accession>U1GM47</accession>
<feature type="transmembrane region" description="Helical" evidence="2">
    <location>
        <begin position="170"/>
        <end position="191"/>
    </location>
</feature>
<name>U1GM47_ENDPU</name>
<feature type="transmembrane region" description="Helical" evidence="2">
    <location>
        <begin position="127"/>
        <end position="145"/>
    </location>
</feature>
<sequence>MEFPGSTTISIDEINGNGDDDENEDGAFLWVYRYHVLSDGTYAKSFQESSSNACNSTLQQYRDHSVDSLLPELSIAYHADCILANTTETIKANMASAGVVLGLMPSLLSSLGPSLVVSTTLALERPFLSFLLAIAAPAFYPFRAFDYQDPLGPLKQATATMPRITPLPRWAHILISLLQYLLALAAASNVIITSLNLGLKTVVTWKKDQCYLPLMWVALHLAIHLCAMIRLHSFGEKVRTLPWNMIILAPSRLSDTNQQQASPKSPSKATYSTAIRLITAKTRLCALREGHDFSSGNETCLAAVLGVVLSVFSVVHLFMGTMIFSSLLFIGVNDAWRIVLCYSLPAAVAQLIRTFEIAGLLHAGVSTGRVDRD</sequence>
<dbReference type="GeneID" id="19240015"/>
<feature type="transmembrane region" description="Helical" evidence="2">
    <location>
        <begin position="211"/>
        <end position="231"/>
    </location>
</feature>
<organism evidence="3 4">
    <name type="scientific">Endocarpon pusillum (strain Z07020 / HMAS-L-300199)</name>
    <name type="common">Lichen-forming fungus</name>
    <dbReference type="NCBI Taxonomy" id="1263415"/>
    <lineage>
        <taxon>Eukaryota</taxon>
        <taxon>Fungi</taxon>
        <taxon>Dikarya</taxon>
        <taxon>Ascomycota</taxon>
        <taxon>Pezizomycotina</taxon>
        <taxon>Eurotiomycetes</taxon>
        <taxon>Chaetothyriomycetidae</taxon>
        <taxon>Verrucariales</taxon>
        <taxon>Verrucariaceae</taxon>
        <taxon>Endocarpon</taxon>
    </lineage>
</organism>
<evidence type="ECO:0000256" key="2">
    <source>
        <dbReference type="SAM" id="Phobius"/>
    </source>
</evidence>
<dbReference type="HOGENOM" id="CLU_057711_1_0_1"/>
<feature type="region of interest" description="Disordered" evidence="1">
    <location>
        <begin position="1"/>
        <end position="20"/>
    </location>
</feature>
<dbReference type="OMA" id="RTYSHEN"/>